<dbReference type="AlphaFoldDB" id="A0A1T4N696"/>
<evidence type="ECO:0000256" key="4">
    <source>
        <dbReference type="ARBA" id="ARBA00022723"/>
    </source>
</evidence>
<evidence type="ECO:0000313" key="9">
    <source>
        <dbReference type="Proteomes" id="UP000243297"/>
    </source>
</evidence>
<proteinExistence type="predicted"/>
<comment type="cofactor">
    <cofactor evidence="1">
        <name>[4Fe-4S] cluster</name>
        <dbReference type="ChEBI" id="CHEBI:49883"/>
    </cofactor>
</comment>
<dbReference type="PROSITE" id="PS00198">
    <property type="entry name" value="4FE4S_FER_1"/>
    <property type="match status" value="2"/>
</dbReference>
<keyword evidence="6" id="KW-0411">Iron-sulfur</keyword>
<dbReference type="InterPro" id="IPR017900">
    <property type="entry name" value="4Fe4S_Fe_S_CS"/>
</dbReference>
<keyword evidence="3" id="KW-0004">4Fe-4S</keyword>
<evidence type="ECO:0000256" key="3">
    <source>
        <dbReference type="ARBA" id="ARBA00022485"/>
    </source>
</evidence>
<dbReference type="OrthoDB" id="9803397at2"/>
<evidence type="ECO:0000256" key="1">
    <source>
        <dbReference type="ARBA" id="ARBA00001966"/>
    </source>
</evidence>
<accession>A0A1T4N696</accession>
<dbReference type="InterPro" id="IPR029039">
    <property type="entry name" value="Flavoprotein-like_sf"/>
</dbReference>
<dbReference type="SUPFAM" id="SSF54862">
    <property type="entry name" value="4Fe-4S ferredoxins"/>
    <property type="match status" value="1"/>
</dbReference>
<dbReference type="Pfam" id="PF13237">
    <property type="entry name" value="Fer4_10"/>
    <property type="match status" value="1"/>
</dbReference>
<dbReference type="Proteomes" id="UP000243297">
    <property type="component" value="Unassembled WGS sequence"/>
</dbReference>
<name>A0A1T4N696_9FIRM</name>
<evidence type="ECO:0000256" key="6">
    <source>
        <dbReference type="ARBA" id="ARBA00023014"/>
    </source>
</evidence>
<gene>
    <name evidence="8" type="ORF">SAMN02745191_1486</name>
</gene>
<dbReference type="EMBL" id="FUWY01000004">
    <property type="protein sequence ID" value="SJZ74368.1"/>
    <property type="molecule type" value="Genomic_DNA"/>
</dbReference>
<sequence>MKTSVGIYFSGTGNSKYCLEKLLYKISPKIEMFSIEDPKSILEIQGAETIYISYPVQYSNIPKILVDFIHNNSGIWNCKKVFVIATMGLFSGDGSGRLTRFLKSYGAIPIGGVHFKMPDCISDEKLLKHTPKEIEKIINEATTKVNRIAEQIKENHYPQQGMSFGSTMLGCFGQRLYFLSKTKSYSSKLKISDDCIGCGLCVALCPMKNISLENNKAIASNQCTMCYRCINQCPKQAITLLGKQVFHQHTTEE</sequence>
<reference evidence="9" key="1">
    <citation type="submission" date="2017-02" db="EMBL/GenBank/DDBJ databases">
        <authorList>
            <person name="Varghese N."/>
            <person name="Submissions S."/>
        </authorList>
    </citation>
    <scope>NUCLEOTIDE SEQUENCE [LARGE SCALE GENOMIC DNA]</scope>
    <source>
        <strain evidence="9">ATCC 25662</strain>
    </source>
</reference>
<dbReference type="STRING" id="118967.SAMN02745191_1486"/>
<keyword evidence="5" id="KW-0408">Iron</keyword>
<dbReference type="SUPFAM" id="SSF52218">
    <property type="entry name" value="Flavoproteins"/>
    <property type="match status" value="1"/>
</dbReference>
<dbReference type="GO" id="GO:0046872">
    <property type="term" value="F:metal ion binding"/>
    <property type="evidence" value="ECO:0007669"/>
    <property type="project" value="UniProtKB-KW"/>
</dbReference>
<protein>
    <submittedName>
        <fullName evidence="8">4Fe-4S dicluster domain-containing protein</fullName>
    </submittedName>
</protein>
<dbReference type="Gene3D" id="3.40.50.360">
    <property type="match status" value="1"/>
</dbReference>
<organism evidence="8 9">
    <name type="scientific">Anaerorhabdus furcosa</name>
    <dbReference type="NCBI Taxonomy" id="118967"/>
    <lineage>
        <taxon>Bacteria</taxon>
        <taxon>Bacillati</taxon>
        <taxon>Bacillota</taxon>
        <taxon>Erysipelotrichia</taxon>
        <taxon>Erysipelotrichales</taxon>
        <taxon>Erysipelotrichaceae</taxon>
        <taxon>Anaerorhabdus</taxon>
    </lineage>
</organism>
<keyword evidence="4" id="KW-0479">Metal-binding</keyword>
<evidence type="ECO:0000256" key="2">
    <source>
        <dbReference type="ARBA" id="ARBA00003532"/>
    </source>
</evidence>
<dbReference type="PANTHER" id="PTHR24960:SF79">
    <property type="entry name" value="PHOTOSYSTEM I IRON-SULFUR CENTER"/>
    <property type="match status" value="1"/>
</dbReference>
<dbReference type="NCBIfam" id="NF038196">
    <property type="entry name" value="ferrodoxin_EFR1"/>
    <property type="match status" value="1"/>
</dbReference>
<evidence type="ECO:0000256" key="5">
    <source>
        <dbReference type="ARBA" id="ARBA00023004"/>
    </source>
</evidence>
<dbReference type="Pfam" id="PF12724">
    <property type="entry name" value="Flavodoxin_5"/>
    <property type="match status" value="1"/>
</dbReference>
<dbReference type="PROSITE" id="PS51379">
    <property type="entry name" value="4FE4S_FER_2"/>
    <property type="match status" value="2"/>
</dbReference>
<dbReference type="PANTHER" id="PTHR24960">
    <property type="entry name" value="PHOTOSYSTEM I IRON-SULFUR CENTER-RELATED"/>
    <property type="match status" value="1"/>
</dbReference>
<feature type="domain" description="4Fe-4S ferredoxin-type" evidence="7">
    <location>
        <begin position="187"/>
        <end position="215"/>
    </location>
</feature>
<evidence type="ECO:0000313" key="8">
    <source>
        <dbReference type="EMBL" id="SJZ74368.1"/>
    </source>
</evidence>
<feature type="domain" description="4Fe-4S ferredoxin-type" evidence="7">
    <location>
        <begin position="218"/>
        <end position="243"/>
    </location>
</feature>
<dbReference type="Gene3D" id="3.30.70.20">
    <property type="match status" value="1"/>
</dbReference>
<dbReference type="RefSeq" id="WP_078711888.1">
    <property type="nucleotide sequence ID" value="NZ_FUWY01000004.1"/>
</dbReference>
<keyword evidence="9" id="KW-1185">Reference proteome</keyword>
<dbReference type="InterPro" id="IPR047964">
    <property type="entry name" value="EFR1-like"/>
</dbReference>
<dbReference type="GO" id="GO:0051539">
    <property type="term" value="F:4 iron, 4 sulfur cluster binding"/>
    <property type="evidence" value="ECO:0007669"/>
    <property type="project" value="UniProtKB-KW"/>
</dbReference>
<comment type="function">
    <text evidence="2">Ferredoxins are iron-sulfur proteins that transfer electrons in a wide variety of metabolic reactions.</text>
</comment>
<dbReference type="InterPro" id="IPR026816">
    <property type="entry name" value="Flavodoxin_dom"/>
</dbReference>
<dbReference type="InterPro" id="IPR017896">
    <property type="entry name" value="4Fe4S_Fe-S-bd"/>
</dbReference>
<evidence type="ECO:0000259" key="7">
    <source>
        <dbReference type="PROSITE" id="PS51379"/>
    </source>
</evidence>
<dbReference type="InterPro" id="IPR050157">
    <property type="entry name" value="PSI_iron-sulfur_center"/>
</dbReference>